<protein>
    <submittedName>
        <fullName evidence="5">Putative tail fiber protein</fullName>
    </submittedName>
</protein>
<dbReference type="CDD" id="cd19958">
    <property type="entry name" value="pyocin_knob"/>
    <property type="match status" value="1"/>
</dbReference>
<evidence type="ECO:0000256" key="2">
    <source>
        <dbReference type="ARBA" id="ARBA00022732"/>
    </source>
</evidence>
<dbReference type="Proteomes" id="UP000007167">
    <property type="component" value="Segment"/>
</dbReference>
<dbReference type="RefSeq" id="YP_007007802.1">
    <property type="nucleotide sequence ID" value="NC_019528.1"/>
</dbReference>
<reference evidence="5 6" key="1">
    <citation type="journal article" date="2012" name="J. Virol.">
        <title>Complete Genome Sequence of Bacteriophage phiAS7, a T7-Like Virus That Infects Aeromonas salmonicida subsp. salmonicida.</title>
        <authorList>
            <person name="Kim J.H."/>
            <person name="Son J.S."/>
            <person name="Choresca C.H."/>
            <person name="Shin S.P."/>
            <person name="Han J.E."/>
            <person name="Jun J.W."/>
            <person name="Kang D.H."/>
            <person name="Oh C."/>
            <person name="Heo S.J."/>
            <person name="Park S.C."/>
        </authorList>
    </citation>
    <scope>NUCLEOTIDE SEQUENCE [LARGE SCALE GENOMIC DNA]</scope>
</reference>
<name>H6UK37_9CAUD</name>
<dbReference type="EMBL" id="JN651747">
    <property type="protein sequence ID" value="AEZ65053.1"/>
    <property type="molecule type" value="Genomic_DNA"/>
</dbReference>
<dbReference type="GO" id="GO:0098015">
    <property type="term" value="C:virus tail"/>
    <property type="evidence" value="ECO:0007669"/>
    <property type="project" value="UniProtKB-KW"/>
</dbReference>
<proteinExistence type="predicted"/>
<keyword evidence="6" id="KW-1185">Reference proteome</keyword>
<evidence type="ECO:0000256" key="1">
    <source>
        <dbReference type="ARBA" id="ARBA00004328"/>
    </source>
</evidence>
<evidence type="ECO:0000259" key="4">
    <source>
        <dbReference type="Pfam" id="PF03906"/>
    </source>
</evidence>
<dbReference type="Pfam" id="PF03906">
    <property type="entry name" value="Phage_T7_tail"/>
    <property type="match status" value="1"/>
</dbReference>
<dbReference type="InterPro" id="IPR005604">
    <property type="entry name" value="Phage_T7_tail_fibre-like_N"/>
</dbReference>
<sequence length="605" mass="63852">MPSPNTGNPAVDNIVGEWFAAIGTKQNYRTMVYYAGNDGDTFEFNFDGGYINRSDIKAFMVKDDTRERFDLTLTFVGPNTVKTNRVVPIGWTILIYRDTPKAKPLAAFQDGAIINAVNLDRNANQAIFSVAEMVDRFDSTVTSVESALKDVYEANQKAEQAIRTANSAAAQAASADAKADRAIVTANAADAKADSAIGTANSATSTANQAKAIAEGIDAQVKQANATAAGAVSTANEAKQIAQGIDGKATQAMADASTAKATANAATATANEAKGIAQGIDAKATQAQRDAKDAQNVANEALNFTKNPLPGSALRAITLVYGQHLNSVVAEGHYGCDDNGMASLDNGYPEPLAGHLTVTRGAGIQQRYHVYNTAKVYVRAQYAKGAFTAWAREFNTHNPPTPEEVGAIKPNGRYAASLTMQEYYANGWFRTSGDTGWYSEKYGGGMYMRDVTYIRTYGGKRFHVEATAADAISTAGGMDAAGTVVGRGGVYDGDTRVFSAKTNVAWGYLYNVPAYAARWPTWDEVLNKPAVAMTAAGGVGSYALLLRVGGPVNPGQVVSGGLYYTNAEGTSNYGAAAGSWQAMGGVRGDGREHGSWNTTLFVRVG</sequence>
<comment type="subcellular location">
    <subcellularLocation>
        <location evidence="1">Virion</location>
    </subcellularLocation>
</comment>
<evidence type="ECO:0000313" key="6">
    <source>
        <dbReference type="Proteomes" id="UP000007167"/>
    </source>
</evidence>
<gene>
    <name evidence="5" type="ORF">phiAS7_00030</name>
</gene>
<keyword evidence="2" id="KW-1227">Viral tail protein</keyword>
<feature type="domain" description="Bacteriophage T7 tail fibre protein-like N-terminal" evidence="4">
    <location>
        <begin position="36"/>
        <end position="141"/>
    </location>
</feature>
<evidence type="ECO:0000256" key="3">
    <source>
        <dbReference type="ARBA" id="ARBA00022844"/>
    </source>
</evidence>
<organism evidence="5 6">
    <name type="scientific">Aeromonas phage phiAS7</name>
    <dbReference type="NCBI Taxonomy" id="1141132"/>
    <lineage>
        <taxon>Viruses</taxon>
        <taxon>Duplodnaviria</taxon>
        <taxon>Heunggongvirae</taxon>
        <taxon>Uroviricota</taxon>
        <taxon>Caudoviricetes</taxon>
        <taxon>Autographivirales</taxon>
        <taxon>Autonotataviridae</taxon>
        <taxon>Aerosvirus</taxon>
        <taxon>Aerosvirus AS7</taxon>
    </lineage>
</organism>
<dbReference type="GeneID" id="14013244"/>
<dbReference type="OrthoDB" id="25966at10239"/>
<keyword evidence="3" id="KW-0946">Virion</keyword>
<accession>H6UK37</accession>
<evidence type="ECO:0000313" key="5">
    <source>
        <dbReference type="EMBL" id="AEZ65053.1"/>
    </source>
</evidence>
<dbReference type="KEGG" id="vg:14013244"/>